<evidence type="ECO:0000256" key="8">
    <source>
        <dbReference type="ARBA" id="ARBA00038263"/>
    </source>
</evidence>
<dbReference type="InterPro" id="IPR011050">
    <property type="entry name" value="Pectin_lyase_fold/virulence"/>
</dbReference>
<organism evidence="12 13">
    <name type="scientific">Chitinimonas viridis</name>
    <dbReference type="NCBI Taxonomy" id="664880"/>
    <lineage>
        <taxon>Bacteria</taxon>
        <taxon>Pseudomonadati</taxon>
        <taxon>Pseudomonadota</taxon>
        <taxon>Betaproteobacteria</taxon>
        <taxon>Neisseriales</taxon>
        <taxon>Chitinibacteraceae</taxon>
        <taxon>Chitinimonas</taxon>
    </lineage>
</organism>
<keyword evidence="5 10" id="KW-0732">Signal</keyword>
<evidence type="ECO:0000256" key="4">
    <source>
        <dbReference type="ARBA" id="ARBA00022723"/>
    </source>
</evidence>
<dbReference type="EMBL" id="JAUFPU010000019">
    <property type="protein sequence ID" value="MDN3578830.1"/>
    <property type="molecule type" value="Genomic_DNA"/>
</dbReference>
<accession>A0ABT8BAK4</accession>
<dbReference type="PANTHER" id="PTHR40088">
    <property type="entry name" value="PECTATE LYASE (EUROFUNG)"/>
    <property type="match status" value="1"/>
</dbReference>
<keyword evidence="3" id="KW-0964">Secreted</keyword>
<dbReference type="Proteomes" id="UP001180081">
    <property type="component" value="Unassembled WGS sequence"/>
</dbReference>
<dbReference type="InterPro" id="IPR052052">
    <property type="entry name" value="Polysaccharide_Lyase_9"/>
</dbReference>
<evidence type="ECO:0000256" key="7">
    <source>
        <dbReference type="ARBA" id="ARBA00023239"/>
    </source>
</evidence>
<feature type="domain" description="Right handed beta helix" evidence="11">
    <location>
        <begin position="109"/>
        <end position="211"/>
    </location>
</feature>
<dbReference type="RefSeq" id="WP_290334163.1">
    <property type="nucleotide sequence ID" value="NZ_JAUFPU010000019.1"/>
</dbReference>
<dbReference type="InterPro" id="IPR012334">
    <property type="entry name" value="Pectin_lyas_fold"/>
</dbReference>
<dbReference type="InterPro" id="IPR039448">
    <property type="entry name" value="Beta_helix"/>
</dbReference>
<gene>
    <name evidence="12" type="ORF">QWZ03_18860</name>
</gene>
<evidence type="ECO:0000256" key="9">
    <source>
        <dbReference type="SAM" id="MobiDB-lite"/>
    </source>
</evidence>
<feature type="signal peptide" evidence="10">
    <location>
        <begin position="1"/>
        <end position="19"/>
    </location>
</feature>
<dbReference type="Gene3D" id="2.160.20.10">
    <property type="entry name" value="Single-stranded right-handed beta-helix, Pectin lyase-like"/>
    <property type="match status" value="1"/>
</dbReference>
<reference evidence="12" key="1">
    <citation type="journal article" date="2014" name="Int. J. Syst. Evol. Microbiol.">
        <title>Complete genome of a new Firmicutes species belonging to the dominant human colonic microbiota ('Ruminococcus bicirculans') reveals two chromosomes and a selective capacity to utilize plant glucans.</title>
        <authorList>
            <consortium name="NISC Comparative Sequencing Program"/>
            <person name="Wegmann U."/>
            <person name="Louis P."/>
            <person name="Goesmann A."/>
            <person name="Henrissat B."/>
            <person name="Duncan S.H."/>
            <person name="Flint H.J."/>
        </authorList>
    </citation>
    <scope>NUCLEOTIDE SEQUENCE</scope>
    <source>
        <strain evidence="12">CECT 7703</strain>
    </source>
</reference>
<keyword evidence="6" id="KW-0106">Calcium</keyword>
<comment type="cofactor">
    <cofactor evidence="1">
        <name>Ca(2+)</name>
        <dbReference type="ChEBI" id="CHEBI:29108"/>
    </cofactor>
</comment>
<keyword evidence="7" id="KW-0456">Lyase</keyword>
<comment type="caution">
    <text evidence="12">The sequence shown here is derived from an EMBL/GenBank/DDBJ whole genome shotgun (WGS) entry which is preliminary data.</text>
</comment>
<comment type="subcellular location">
    <subcellularLocation>
        <location evidence="2">Secreted</location>
    </subcellularLocation>
</comment>
<keyword evidence="13" id="KW-1185">Reference proteome</keyword>
<evidence type="ECO:0000256" key="5">
    <source>
        <dbReference type="ARBA" id="ARBA00022729"/>
    </source>
</evidence>
<comment type="similarity">
    <text evidence="8">Belongs to the polysaccharide lyase 9 family.</text>
</comment>
<feature type="chain" id="PRO_5046981496" evidence="10">
    <location>
        <begin position="20"/>
        <end position="450"/>
    </location>
</feature>
<evidence type="ECO:0000256" key="10">
    <source>
        <dbReference type="SAM" id="SignalP"/>
    </source>
</evidence>
<proteinExistence type="inferred from homology"/>
<evidence type="ECO:0000313" key="12">
    <source>
        <dbReference type="EMBL" id="MDN3578830.1"/>
    </source>
</evidence>
<evidence type="ECO:0000313" key="13">
    <source>
        <dbReference type="Proteomes" id="UP001180081"/>
    </source>
</evidence>
<evidence type="ECO:0000256" key="6">
    <source>
        <dbReference type="ARBA" id="ARBA00022837"/>
    </source>
</evidence>
<dbReference type="Pfam" id="PF13229">
    <property type="entry name" value="Beta_helix"/>
    <property type="match status" value="1"/>
</dbReference>
<evidence type="ECO:0000256" key="2">
    <source>
        <dbReference type="ARBA" id="ARBA00004613"/>
    </source>
</evidence>
<reference evidence="12" key="2">
    <citation type="submission" date="2023-06" db="EMBL/GenBank/DDBJ databases">
        <authorList>
            <person name="Lucena T."/>
            <person name="Sun Q."/>
        </authorList>
    </citation>
    <scope>NUCLEOTIDE SEQUENCE</scope>
    <source>
        <strain evidence="12">CECT 7703</strain>
    </source>
</reference>
<sequence length="450" mass="49181">MSKSLLYPVLLLALTQAAARDYYVATNGNDSSIDGSQERPYATLRKAASKARMGDTIWVRGGDYYPTQNAAFYYSGSASQPIKVRAYPGETPVIDGSAGAPDGKLLYIQGAWLEFHNLTLRKAKGSCISVDGGSYLRFEGNTIHDCYKGAIYPFNGAHHFTVLNNTLYHNVRKNQHVDASGGWPSVLNMSDEGDLIQGNNIYQNWGEGIGAYGRFHQVIRNTLHDNFSVDLYLNNLSDSLIEGNHIYSLNDPAHYRDGMSAMGISLANETATDPIQFRNNRLVNNLVTGQRRRCLSAWNGEEPSRPMVDSEIVHNTFACHTSQALFHLDSEGGHQGLHIHHNVFRQGNPAAPLTNFSGMLGATFAYNNWFGGTGGHGGNHAGDINADPRLYNPAGNQPANYMPRPDSPLLGQAPARSVPAYDLCQRSRTPSELGAIDSFFESGAPLPCQP</sequence>
<protein>
    <submittedName>
        <fullName evidence="12">Right-handed parallel beta-helix repeat-containing protein</fullName>
    </submittedName>
</protein>
<evidence type="ECO:0000256" key="1">
    <source>
        <dbReference type="ARBA" id="ARBA00001913"/>
    </source>
</evidence>
<evidence type="ECO:0000259" key="11">
    <source>
        <dbReference type="Pfam" id="PF13229"/>
    </source>
</evidence>
<dbReference type="SUPFAM" id="SSF51126">
    <property type="entry name" value="Pectin lyase-like"/>
    <property type="match status" value="1"/>
</dbReference>
<keyword evidence="4" id="KW-0479">Metal-binding</keyword>
<name>A0ABT8BAK4_9NEIS</name>
<dbReference type="PANTHER" id="PTHR40088:SF1">
    <property type="entry name" value="PECTATE LYASE PEL9"/>
    <property type="match status" value="1"/>
</dbReference>
<feature type="region of interest" description="Disordered" evidence="9">
    <location>
        <begin position="380"/>
        <end position="401"/>
    </location>
</feature>
<evidence type="ECO:0000256" key="3">
    <source>
        <dbReference type="ARBA" id="ARBA00022525"/>
    </source>
</evidence>